<feature type="region of interest" description="Disordered" evidence="1">
    <location>
        <begin position="524"/>
        <end position="579"/>
    </location>
</feature>
<feature type="compositionally biased region" description="Gly residues" evidence="1">
    <location>
        <begin position="50"/>
        <end position="103"/>
    </location>
</feature>
<gene>
    <name evidence="4" type="ORF">PgNI_02835</name>
</gene>
<evidence type="ECO:0000256" key="2">
    <source>
        <dbReference type="SAM" id="SignalP"/>
    </source>
</evidence>
<reference evidence="4" key="3">
    <citation type="submission" date="2025-08" db="UniProtKB">
        <authorList>
            <consortium name="RefSeq"/>
        </authorList>
    </citation>
    <scope>IDENTIFICATION</scope>
    <source>
        <strain evidence="4">NI907</strain>
    </source>
</reference>
<feature type="compositionally biased region" description="Polar residues" evidence="1">
    <location>
        <begin position="568"/>
        <end position="579"/>
    </location>
</feature>
<feature type="compositionally biased region" description="Polar residues" evidence="1">
    <location>
        <begin position="524"/>
        <end position="534"/>
    </location>
</feature>
<dbReference type="KEGG" id="pgri:PgNI_02835"/>
<dbReference type="Proteomes" id="UP000515153">
    <property type="component" value="Unplaced"/>
</dbReference>
<feature type="compositionally biased region" description="Gly residues" evidence="1">
    <location>
        <begin position="143"/>
        <end position="152"/>
    </location>
</feature>
<protein>
    <submittedName>
        <fullName evidence="4">Uncharacterized protein</fullName>
    </submittedName>
</protein>
<feature type="compositionally biased region" description="Gly residues" evidence="1">
    <location>
        <begin position="452"/>
        <end position="461"/>
    </location>
</feature>
<evidence type="ECO:0000313" key="3">
    <source>
        <dbReference type="Proteomes" id="UP000515153"/>
    </source>
</evidence>
<feature type="compositionally biased region" description="Low complexity" evidence="1">
    <location>
        <begin position="285"/>
        <end position="298"/>
    </location>
</feature>
<evidence type="ECO:0000313" key="4">
    <source>
        <dbReference type="RefSeq" id="XP_030985717.1"/>
    </source>
</evidence>
<sequence>MPSTLITKILHLVALLAIGAPAFALDAAVANDKPALEARADDQFGNSFYQGGGARAGPGGASHGGAPGGASPGRAPGGASHGGAPGGASHGGAPGGAPSGAGSPGAHMPPSRTNGSPGARATPHVPESLGAYDPKRIYRRNNGMGGSPGGAQSGMPGSPGSPGSPRGSGSGRACRARRPHGSGNLQQMNSFQRSNSFSGASSPRGLHRRAIEMGGSPGGAQSGMPGSPGSPGSPRGSGSGRACRARRPHGSGGLQQMNSFQRSQSFSGASSPGRIHRRSFGMGVSPGSPRSGSPSRPGSLHRTGGLQGAPSFGMQRRDLEPRSPPGSGSMNDGPASIDGSPDSLRSGGSQGGPGLQGARGPGGMQPQGAPGSQGAPSPGGMQRRDFAPRSPPSAGSMNDGPASMDGSPDSLRSGGSQGAPGPKGAPSPQGAPSPGGMQPRDLERRMMSGSGNSHGGFGYGGYSQQSTQGHNPFGHGGYSQQGTQGHNSYGYGGYGQHGTQAHNPYGSSNHGFNDYGIPSHQSPGTGFGHQSSGTYGDHGMTGQQGHGPSNRMFGSHSTTSYRHPGGSSAYNSGTYGSFS</sequence>
<dbReference type="GeneID" id="41957803"/>
<feature type="compositionally biased region" description="Polar residues" evidence="1">
    <location>
        <begin position="183"/>
        <end position="201"/>
    </location>
</feature>
<keyword evidence="2" id="KW-0732">Signal</keyword>
<proteinExistence type="predicted"/>
<feature type="compositionally biased region" description="Low complexity" evidence="1">
    <location>
        <begin position="153"/>
        <end position="173"/>
    </location>
</feature>
<reference evidence="4" key="1">
    <citation type="journal article" date="2019" name="Mol. Biol. Evol.">
        <title>Blast fungal genomes show frequent chromosomal changes, gene gains and losses, and effector gene turnover.</title>
        <authorList>
            <person name="Gomez Luciano L.B."/>
            <person name="Jason Tsai I."/>
            <person name="Chuma I."/>
            <person name="Tosa Y."/>
            <person name="Chen Y.H."/>
            <person name="Li J.Y."/>
            <person name="Li M.Y."/>
            <person name="Jade Lu M.Y."/>
            <person name="Nakayashiki H."/>
            <person name="Li W.H."/>
        </authorList>
    </citation>
    <scope>NUCLEOTIDE SEQUENCE</scope>
    <source>
        <strain evidence="4">NI907</strain>
    </source>
</reference>
<organism evidence="3 4">
    <name type="scientific">Pyricularia grisea</name>
    <name type="common">Crabgrass-specific blast fungus</name>
    <name type="synonym">Magnaporthe grisea</name>
    <dbReference type="NCBI Taxonomy" id="148305"/>
    <lineage>
        <taxon>Eukaryota</taxon>
        <taxon>Fungi</taxon>
        <taxon>Dikarya</taxon>
        <taxon>Ascomycota</taxon>
        <taxon>Pezizomycotina</taxon>
        <taxon>Sordariomycetes</taxon>
        <taxon>Sordariomycetidae</taxon>
        <taxon>Magnaporthales</taxon>
        <taxon>Pyriculariaceae</taxon>
        <taxon>Pyricularia</taxon>
    </lineage>
</organism>
<feature type="compositionally biased region" description="Low complexity" evidence="1">
    <location>
        <begin position="222"/>
        <end position="242"/>
    </location>
</feature>
<reference evidence="4" key="2">
    <citation type="submission" date="2019-10" db="EMBL/GenBank/DDBJ databases">
        <authorList>
            <consortium name="NCBI Genome Project"/>
        </authorList>
    </citation>
    <scope>NUCLEOTIDE SEQUENCE</scope>
    <source>
        <strain evidence="4">NI907</strain>
    </source>
</reference>
<keyword evidence="3" id="KW-1185">Reference proteome</keyword>
<feature type="region of interest" description="Disordered" evidence="1">
    <location>
        <begin position="47"/>
        <end position="483"/>
    </location>
</feature>
<accession>A0A6P8BEZ7</accession>
<feature type="compositionally biased region" description="Polar residues" evidence="1">
    <location>
        <begin position="254"/>
        <end position="270"/>
    </location>
</feature>
<feature type="compositionally biased region" description="Low complexity" evidence="1">
    <location>
        <begin position="366"/>
        <end position="381"/>
    </location>
</feature>
<dbReference type="RefSeq" id="XP_030985717.1">
    <property type="nucleotide sequence ID" value="XM_031122892.1"/>
</dbReference>
<feature type="compositionally biased region" description="Gly residues" evidence="1">
    <location>
        <begin position="348"/>
        <end position="365"/>
    </location>
</feature>
<name>A0A6P8BEZ7_PYRGI</name>
<feature type="signal peptide" evidence="2">
    <location>
        <begin position="1"/>
        <end position="24"/>
    </location>
</feature>
<evidence type="ECO:0000256" key="1">
    <source>
        <dbReference type="SAM" id="MobiDB-lite"/>
    </source>
</evidence>
<dbReference type="AlphaFoldDB" id="A0A6P8BEZ7"/>
<feature type="chain" id="PRO_5028081426" evidence="2">
    <location>
        <begin position="25"/>
        <end position="579"/>
    </location>
</feature>